<evidence type="ECO:0000313" key="10">
    <source>
        <dbReference type="EMBL" id="RMB92611.1"/>
    </source>
</evidence>
<keyword evidence="6" id="KW-0675">Receptor</keyword>
<evidence type="ECO:0008006" key="12">
    <source>
        <dbReference type="Google" id="ProtNLM"/>
    </source>
</evidence>
<evidence type="ECO:0000256" key="6">
    <source>
        <dbReference type="ARBA" id="ARBA00023170"/>
    </source>
</evidence>
<dbReference type="PANTHER" id="PTHR24232">
    <property type="entry name" value="G-PROTEIN COUPLED RECEPTOR"/>
    <property type="match status" value="1"/>
</dbReference>
<organism evidence="10 11">
    <name type="scientific">Hirundo rustica rustica</name>
    <dbReference type="NCBI Taxonomy" id="333673"/>
    <lineage>
        <taxon>Eukaryota</taxon>
        <taxon>Metazoa</taxon>
        <taxon>Chordata</taxon>
        <taxon>Craniata</taxon>
        <taxon>Vertebrata</taxon>
        <taxon>Euteleostomi</taxon>
        <taxon>Archelosauria</taxon>
        <taxon>Archosauria</taxon>
        <taxon>Dinosauria</taxon>
        <taxon>Saurischia</taxon>
        <taxon>Theropoda</taxon>
        <taxon>Coelurosauria</taxon>
        <taxon>Aves</taxon>
        <taxon>Neognathae</taxon>
        <taxon>Neoaves</taxon>
        <taxon>Telluraves</taxon>
        <taxon>Australaves</taxon>
        <taxon>Passeriformes</taxon>
        <taxon>Sylvioidea</taxon>
        <taxon>Hirundinidae</taxon>
        <taxon>Hirundo</taxon>
    </lineage>
</organism>
<dbReference type="GO" id="GO:0004930">
    <property type="term" value="F:G protein-coupled receptor activity"/>
    <property type="evidence" value="ECO:0007669"/>
    <property type="project" value="UniProtKB-KW"/>
</dbReference>
<evidence type="ECO:0000256" key="7">
    <source>
        <dbReference type="ARBA" id="ARBA00023180"/>
    </source>
</evidence>
<dbReference type="EMBL" id="QRBI01000220">
    <property type="protein sequence ID" value="RMB92611.1"/>
    <property type="molecule type" value="Genomic_DNA"/>
</dbReference>
<dbReference type="Gene3D" id="1.20.1070.10">
    <property type="entry name" value="Rhodopsin 7-helix transmembrane proteins"/>
    <property type="match status" value="1"/>
</dbReference>
<dbReference type="Pfam" id="PF00001">
    <property type="entry name" value="7tm_1"/>
    <property type="match status" value="1"/>
</dbReference>
<sequence>MGATCVPFPIMRSHGLGANTTSCFADLQVKPIDSKVGTVLMTGTAELLGFVGLLVIILFCMWKTRDSIQGFHVPQENSRERRKALRMASMCTIVFWVCFAPYHINFFFYMLVKENVITNCFLSTITLHPALLPEPCQL</sequence>
<dbReference type="GO" id="GO:0005886">
    <property type="term" value="C:plasma membrane"/>
    <property type="evidence" value="ECO:0007669"/>
    <property type="project" value="TreeGrafter"/>
</dbReference>
<dbReference type="SUPFAM" id="SSF81321">
    <property type="entry name" value="Family A G protein-coupled receptor-like"/>
    <property type="match status" value="1"/>
</dbReference>
<dbReference type="GO" id="GO:0035025">
    <property type="term" value="P:positive regulation of Rho protein signal transduction"/>
    <property type="evidence" value="ECO:0007669"/>
    <property type="project" value="TreeGrafter"/>
</dbReference>
<gene>
    <name evidence="10" type="ORF">DUI87_30920</name>
</gene>
<dbReference type="GO" id="GO:0007200">
    <property type="term" value="P:phospholipase C-activating G protein-coupled receptor signaling pathway"/>
    <property type="evidence" value="ECO:0007669"/>
    <property type="project" value="TreeGrafter"/>
</dbReference>
<keyword evidence="4" id="KW-0297">G-protein coupled receptor</keyword>
<proteinExistence type="predicted"/>
<evidence type="ECO:0000256" key="2">
    <source>
        <dbReference type="ARBA" id="ARBA00022692"/>
    </source>
</evidence>
<dbReference type="AlphaFoldDB" id="A0A3M0ITA4"/>
<accession>A0A3M0ITA4</accession>
<evidence type="ECO:0000256" key="1">
    <source>
        <dbReference type="ARBA" id="ARBA00004141"/>
    </source>
</evidence>
<comment type="subcellular location">
    <subcellularLocation>
        <location evidence="1">Membrane</location>
        <topology evidence="1">Multi-pass membrane protein</topology>
    </subcellularLocation>
</comment>
<feature type="transmembrane region" description="Helical" evidence="9">
    <location>
        <begin position="39"/>
        <end position="62"/>
    </location>
</feature>
<name>A0A3M0ITA4_HIRRU</name>
<dbReference type="STRING" id="333673.A0A3M0ITA4"/>
<dbReference type="InterPro" id="IPR000276">
    <property type="entry name" value="GPCR_Rhodpsn"/>
</dbReference>
<feature type="transmembrane region" description="Helical" evidence="9">
    <location>
        <begin position="83"/>
        <end position="104"/>
    </location>
</feature>
<keyword evidence="7" id="KW-0325">Glycoprotein</keyword>
<keyword evidence="11" id="KW-1185">Reference proteome</keyword>
<dbReference type="PANTHER" id="PTHR24232:SF6">
    <property type="entry name" value="PURINERGIC RECEPTOR P2Y, G-PROTEIN COUPLED 10B"/>
    <property type="match status" value="1"/>
</dbReference>
<evidence type="ECO:0000256" key="3">
    <source>
        <dbReference type="ARBA" id="ARBA00022989"/>
    </source>
</evidence>
<keyword evidence="2 9" id="KW-0812">Transmembrane</keyword>
<reference evidence="10 11" key="1">
    <citation type="submission" date="2018-07" db="EMBL/GenBank/DDBJ databases">
        <title>A high quality draft genome assembly of the barn swallow (H. rustica rustica).</title>
        <authorList>
            <person name="Formenti G."/>
            <person name="Chiara M."/>
            <person name="Poveda L."/>
            <person name="Francoijs K.-J."/>
            <person name="Bonisoli-Alquati A."/>
            <person name="Canova L."/>
            <person name="Gianfranceschi L."/>
            <person name="Horner D.S."/>
            <person name="Saino N."/>
        </authorList>
    </citation>
    <scope>NUCLEOTIDE SEQUENCE [LARGE SCALE GENOMIC DNA]</scope>
    <source>
        <strain evidence="10">Chelidonia</strain>
        <tissue evidence="10">Blood</tissue>
    </source>
</reference>
<keyword evidence="5 9" id="KW-0472">Membrane</keyword>
<comment type="caution">
    <text evidence="10">The sequence shown here is derived from an EMBL/GenBank/DDBJ whole genome shotgun (WGS) entry which is preliminary data.</text>
</comment>
<evidence type="ECO:0000256" key="5">
    <source>
        <dbReference type="ARBA" id="ARBA00023136"/>
    </source>
</evidence>
<evidence type="ECO:0000256" key="8">
    <source>
        <dbReference type="ARBA" id="ARBA00023224"/>
    </source>
</evidence>
<dbReference type="Proteomes" id="UP000269221">
    <property type="component" value="Unassembled WGS sequence"/>
</dbReference>
<protein>
    <recommendedName>
        <fullName evidence="12">G-protein coupled receptors family 1 profile domain-containing protein</fullName>
    </recommendedName>
</protein>
<keyword evidence="8" id="KW-0807">Transducer</keyword>
<keyword evidence="3 9" id="KW-1133">Transmembrane helix</keyword>
<evidence type="ECO:0000256" key="4">
    <source>
        <dbReference type="ARBA" id="ARBA00023040"/>
    </source>
</evidence>
<evidence type="ECO:0000256" key="9">
    <source>
        <dbReference type="SAM" id="Phobius"/>
    </source>
</evidence>
<dbReference type="OrthoDB" id="9435792at2759"/>
<evidence type="ECO:0000313" key="11">
    <source>
        <dbReference type="Proteomes" id="UP000269221"/>
    </source>
</evidence>